<dbReference type="InterPro" id="IPR053040">
    <property type="entry name" value="LRR-containing_protein_71"/>
</dbReference>
<dbReference type="Proteomes" id="UP000079169">
    <property type="component" value="Unplaced"/>
</dbReference>
<dbReference type="PANTHER" id="PTHR46984">
    <property type="entry name" value="LEUCINE-RICH REPEAT-CONTAINING PROTEIN 71"/>
    <property type="match status" value="1"/>
</dbReference>
<dbReference type="SUPFAM" id="SSF52047">
    <property type="entry name" value="RNI-like"/>
    <property type="match status" value="1"/>
</dbReference>
<gene>
    <name evidence="2" type="primary">LOC103510921</name>
</gene>
<dbReference type="PROSITE" id="PS51450">
    <property type="entry name" value="LRR"/>
    <property type="match status" value="1"/>
</dbReference>
<dbReference type="PaxDb" id="121845-A0A1S3D3W3"/>
<proteinExistence type="predicted"/>
<sequence length="197" mass="21884">MLYLRKLQLSDSDVETICSGFKTHPGLKLLDLSCNNISDIGGGYIVRYLGRNMKMEGLFLSHNRISDGTSYSLSCIVPASNISMLDVSYNSISDNGLVCLLDILQPGYGLCILLWGNSIGPKCCAKFKTLYENGKMSNDKIDVTVGIDESNNIAIDHNPTLDKFRVNYYSIRGRKQDLLCATFPFHKITLANKNIEV</sequence>
<dbReference type="InterPro" id="IPR032675">
    <property type="entry name" value="LRR_dom_sf"/>
</dbReference>
<protein>
    <submittedName>
        <fullName evidence="2">Uncharacterized protein LOC103510921</fullName>
    </submittedName>
</protein>
<evidence type="ECO:0000313" key="2">
    <source>
        <dbReference type="RefSeq" id="XP_008473846.1"/>
    </source>
</evidence>
<dbReference type="GeneID" id="103510921"/>
<reference evidence="2" key="1">
    <citation type="submission" date="2025-08" db="UniProtKB">
        <authorList>
            <consortium name="RefSeq"/>
        </authorList>
    </citation>
    <scope>IDENTIFICATION</scope>
</reference>
<organism evidence="1 2">
    <name type="scientific">Diaphorina citri</name>
    <name type="common">Asian citrus psyllid</name>
    <dbReference type="NCBI Taxonomy" id="121845"/>
    <lineage>
        <taxon>Eukaryota</taxon>
        <taxon>Metazoa</taxon>
        <taxon>Ecdysozoa</taxon>
        <taxon>Arthropoda</taxon>
        <taxon>Hexapoda</taxon>
        <taxon>Insecta</taxon>
        <taxon>Pterygota</taxon>
        <taxon>Neoptera</taxon>
        <taxon>Paraneoptera</taxon>
        <taxon>Hemiptera</taxon>
        <taxon>Sternorrhyncha</taxon>
        <taxon>Psylloidea</taxon>
        <taxon>Psyllidae</taxon>
        <taxon>Diaphorininae</taxon>
        <taxon>Diaphorina</taxon>
    </lineage>
</organism>
<name>A0A1S3D3W3_DIACI</name>
<dbReference type="Gene3D" id="3.80.10.10">
    <property type="entry name" value="Ribonuclease Inhibitor"/>
    <property type="match status" value="1"/>
</dbReference>
<evidence type="ECO:0000313" key="1">
    <source>
        <dbReference type="Proteomes" id="UP000079169"/>
    </source>
</evidence>
<dbReference type="STRING" id="121845.A0A1S3D3W3"/>
<dbReference type="Pfam" id="PF13516">
    <property type="entry name" value="LRR_6"/>
    <property type="match status" value="2"/>
</dbReference>
<accession>A0A1S3D3W3</accession>
<dbReference type="KEGG" id="dci:103510921"/>
<dbReference type="RefSeq" id="XP_008473846.1">
    <property type="nucleotide sequence ID" value="XM_008475624.2"/>
</dbReference>
<dbReference type="PANTHER" id="PTHR46984:SF1">
    <property type="entry name" value="LEUCINE-RICH REPEAT-CONTAINING PROTEIN 71"/>
    <property type="match status" value="1"/>
</dbReference>
<keyword evidence="1" id="KW-1185">Reference proteome</keyword>
<dbReference type="InterPro" id="IPR001611">
    <property type="entry name" value="Leu-rich_rpt"/>
</dbReference>
<dbReference type="AlphaFoldDB" id="A0A1S3D3W3"/>